<dbReference type="EC" id="1.4.1.21" evidence="6"/>
<evidence type="ECO:0000256" key="6">
    <source>
        <dbReference type="HAMAP-Rule" id="MF_01265"/>
    </source>
</evidence>
<feature type="binding site" evidence="6">
    <location>
        <position position="277"/>
    </location>
    <ligand>
        <name>NAD(+)</name>
        <dbReference type="ChEBI" id="CHEBI:57540"/>
    </ligand>
</feature>
<dbReference type="Pfam" id="PF03447">
    <property type="entry name" value="NAD_binding_3"/>
    <property type="match status" value="1"/>
</dbReference>
<proteinExistence type="inferred from homology"/>
<feature type="binding site" evidence="6">
    <location>
        <position position="209"/>
    </location>
    <ligand>
        <name>NAD(+)</name>
        <dbReference type="ChEBI" id="CHEBI:57540"/>
    </ligand>
</feature>
<dbReference type="Proteomes" id="UP000761264">
    <property type="component" value="Unassembled WGS sequence"/>
</dbReference>
<comment type="function">
    <text evidence="6">Specifically catalyzes the NAD or NADP-dependent dehydrogenation of L-aspartate to iminoaspartate.</text>
</comment>
<comment type="catalytic activity">
    <reaction evidence="6">
        <text>L-aspartate + NAD(+) + H2O = oxaloacetate + NH4(+) + NADH + H(+)</text>
        <dbReference type="Rhea" id="RHEA:11788"/>
        <dbReference type="ChEBI" id="CHEBI:15377"/>
        <dbReference type="ChEBI" id="CHEBI:15378"/>
        <dbReference type="ChEBI" id="CHEBI:16452"/>
        <dbReference type="ChEBI" id="CHEBI:28938"/>
        <dbReference type="ChEBI" id="CHEBI:29991"/>
        <dbReference type="ChEBI" id="CHEBI:57540"/>
        <dbReference type="ChEBI" id="CHEBI:57945"/>
        <dbReference type="EC" id="1.4.1.21"/>
    </reaction>
</comment>
<organism evidence="9 10">
    <name type="scientific">Pelagibius litoralis</name>
    <dbReference type="NCBI Taxonomy" id="374515"/>
    <lineage>
        <taxon>Bacteria</taxon>
        <taxon>Pseudomonadati</taxon>
        <taxon>Pseudomonadota</taxon>
        <taxon>Alphaproteobacteria</taxon>
        <taxon>Rhodospirillales</taxon>
        <taxon>Rhodovibrionaceae</taxon>
        <taxon>Pelagibius</taxon>
    </lineage>
</organism>
<dbReference type="GO" id="GO:0009435">
    <property type="term" value="P:NAD+ biosynthetic process"/>
    <property type="evidence" value="ECO:0007669"/>
    <property type="project" value="UniProtKB-UniRule"/>
</dbReference>
<dbReference type="InterPro" id="IPR020626">
    <property type="entry name" value="Asp_DH_prok"/>
</dbReference>
<evidence type="ECO:0000256" key="2">
    <source>
        <dbReference type="ARBA" id="ARBA00022642"/>
    </source>
</evidence>
<gene>
    <name evidence="6" type="primary">nadX</name>
    <name evidence="9" type="ORF">HBA54_08105</name>
</gene>
<dbReference type="Pfam" id="PF01958">
    <property type="entry name" value="Asp_DH_C"/>
    <property type="match status" value="1"/>
</dbReference>
<evidence type="ECO:0000313" key="10">
    <source>
        <dbReference type="Proteomes" id="UP000761264"/>
    </source>
</evidence>
<feature type="active site" evidence="6">
    <location>
        <position position="307"/>
    </location>
</feature>
<evidence type="ECO:0000256" key="3">
    <source>
        <dbReference type="ARBA" id="ARBA00022857"/>
    </source>
</evidence>
<dbReference type="InterPro" id="IPR005106">
    <property type="entry name" value="Asp/hSer_DH_NAD-bd"/>
</dbReference>
<dbReference type="HAMAP" id="MF_01265">
    <property type="entry name" value="NadX"/>
    <property type="match status" value="1"/>
</dbReference>
<accession>A0A967EVI5</accession>
<dbReference type="InterPro" id="IPR002811">
    <property type="entry name" value="Asp_DH"/>
</dbReference>
<evidence type="ECO:0000256" key="5">
    <source>
        <dbReference type="ARBA" id="ARBA00023027"/>
    </source>
</evidence>
<dbReference type="GO" id="GO:0050661">
    <property type="term" value="F:NADP binding"/>
    <property type="evidence" value="ECO:0007669"/>
    <property type="project" value="UniProtKB-UniRule"/>
</dbReference>
<comment type="catalytic activity">
    <reaction evidence="6">
        <text>L-aspartate + NADP(+) + H2O = oxaloacetate + NH4(+) + NADPH + H(+)</text>
        <dbReference type="Rhea" id="RHEA:11784"/>
        <dbReference type="ChEBI" id="CHEBI:15377"/>
        <dbReference type="ChEBI" id="CHEBI:15378"/>
        <dbReference type="ChEBI" id="CHEBI:16452"/>
        <dbReference type="ChEBI" id="CHEBI:28938"/>
        <dbReference type="ChEBI" id="CHEBI:29991"/>
        <dbReference type="ChEBI" id="CHEBI:57783"/>
        <dbReference type="ChEBI" id="CHEBI:58349"/>
        <dbReference type="EC" id="1.4.1.21"/>
    </reaction>
</comment>
<keyword evidence="3 6" id="KW-0521">NADP</keyword>
<comment type="caution">
    <text evidence="9">The sequence shown here is derived from an EMBL/GenBank/DDBJ whole genome shotgun (WGS) entry which is preliminary data.</text>
</comment>
<comment type="miscellaneous">
    <text evidence="6">The iminoaspartate product is unstable in aqueous solution and can decompose to oxaloacetate and ammonia.</text>
</comment>
<dbReference type="GO" id="GO:0016639">
    <property type="term" value="F:oxidoreductase activity, acting on the CH-NH2 group of donors, NAD or NADP as acceptor"/>
    <property type="evidence" value="ECO:0007669"/>
    <property type="project" value="UniProtKB-UniRule"/>
</dbReference>
<dbReference type="SUPFAM" id="SSF55347">
    <property type="entry name" value="Glyceraldehyde-3-phosphate dehydrogenase-like, C-terminal domain"/>
    <property type="match status" value="1"/>
</dbReference>
<evidence type="ECO:0000256" key="4">
    <source>
        <dbReference type="ARBA" id="ARBA00023002"/>
    </source>
</evidence>
<evidence type="ECO:0000259" key="7">
    <source>
        <dbReference type="Pfam" id="PF01958"/>
    </source>
</evidence>
<dbReference type="NCBIfam" id="NF009825">
    <property type="entry name" value="PRK13302.1"/>
    <property type="match status" value="1"/>
</dbReference>
<dbReference type="PANTHER" id="PTHR31873:SF6">
    <property type="entry name" value="ASPARTATE DEHYDROGENASE DOMAIN-CONTAINING PROTEIN"/>
    <property type="match status" value="1"/>
</dbReference>
<dbReference type="PANTHER" id="PTHR31873">
    <property type="entry name" value="L-ASPARTATE DEHYDROGENASE-RELATED"/>
    <property type="match status" value="1"/>
</dbReference>
<evidence type="ECO:0000259" key="8">
    <source>
        <dbReference type="Pfam" id="PF03447"/>
    </source>
</evidence>
<keyword evidence="2 6" id="KW-0662">Pyridine nucleotide biosynthesis</keyword>
<evidence type="ECO:0000256" key="1">
    <source>
        <dbReference type="ARBA" id="ARBA00008331"/>
    </source>
</evidence>
<feature type="domain" description="Aspartate dehydrogenase" evidence="7">
    <location>
        <begin position="254"/>
        <end position="342"/>
    </location>
</feature>
<name>A0A967EVI5_9PROT</name>
<evidence type="ECO:0000313" key="9">
    <source>
        <dbReference type="EMBL" id="NIA68552.1"/>
    </source>
</evidence>
<keyword evidence="10" id="KW-1185">Reference proteome</keyword>
<dbReference type="AlphaFoldDB" id="A0A967EVI5"/>
<dbReference type="Gene3D" id="3.30.360.10">
    <property type="entry name" value="Dihydrodipicolinate Reductase, domain 2"/>
    <property type="match status" value="1"/>
</dbReference>
<dbReference type="GO" id="GO:0051287">
    <property type="term" value="F:NAD binding"/>
    <property type="evidence" value="ECO:0007669"/>
    <property type="project" value="UniProtKB-UniRule"/>
</dbReference>
<sequence length="356" mass="37179">MFFVLPSQLIGFDVLVRYSLGPVSINPFPGPTRRTGKQSTALPPAALWRERGWRAVASLLLYPARPLRQQPKAVKKARLRPSGVTILSAQIRVAIAGFGAIGFAVAEALDNGIGGLELAAVSARDAARAQNRMSAFKNPVPVLPFTDLAAQADVVIECLPAAHFAELAVSVLGRGGTLIPLSVGALLPRPELIDLARAKGGTIIVPTGALLGLDAVRACAEGPVESVTLVTRKPPGGLAGAPHLVDNDISVENLTEPKLVFEGTARDGARGFPANVNVGAALSLAGIGPDKTTLQIWADPTVTRNTHTVQVEADAARLTMTIENVPTEENPKTGKITALSVLATLRRMAGPLRVGT</sequence>
<dbReference type="InterPro" id="IPR036291">
    <property type="entry name" value="NAD(P)-bd_dom_sf"/>
</dbReference>
<comment type="pathway">
    <text evidence="6">Cofactor biosynthesis; NAD(+) biosynthesis; iminoaspartate from L-aspartate (dehydrogenase route): step 1/1.</text>
</comment>
<dbReference type="Gene3D" id="3.40.50.720">
    <property type="entry name" value="NAD(P)-binding Rossmann-like Domain"/>
    <property type="match status" value="1"/>
</dbReference>
<keyword evidence="5 6" id="KW-0520">NAD</keyword>
<reference evidence="9" key="1">
    <citation type="submission" date="2020-03" db="EMBL/GenBank/DDBJ databases">
        <title>Genome of Pelagibius litoralis DSM 21314T.</title>
        <authorList>
            <person name="Wang G."/>
        </authorList>
    </citation>
    <scope>NUCLEOTIDE SEQUENCE</scope>
    <source>
        <strain evidence="9">DSM 21314</strain>
    </source>
</reference>
<dbReference type="GO" id="GO:0033735">
    <property type="term" value="F:aspartate dehydrogenase [NAD(P)+] activity"/>
    <property type="evidence" value="ECO:0007669"/>
    <property type="project" value="UniProtKB-EC"/>
</dbReference>
<keyword evidence="4 6" id="KW-0560">Oxidoreductase</keyword>
<comment type="similarity">
    <text evidence="1 6">Belongs to the L-aspartate dehydrogenase family.</text>
</comment>
<dbReference type="SUPFAM" id="SSF51735">
    <property type="entry name" value="NAD(P)-binding Rossmann-fold domains"/>
    <property type="match status" value="1"/>
</dbReference>
<dbReference type="EMBL" id="JAAQPH010000005">
    <property type="protein sequence ID" value="NIA68552.1"/>
    <property type="molecule type" value="Genomic_DNA"/>
</dbReference>
<protein>
    <recommendedName>
        <fullName evidence="6">L-aspartate dehydrogenase</fullName>
        <ecNumber evidence="6">1.4.1.21</ecNumber>
    </recommendedName>
</protein>
<feature type="domain" description="Aspartate/homoserine dehydrogenase NAD-binding" evidence="8">
    <location>
        <begin position="97"/>
        <end position="206"/>
    </location>
</feature>